<dbReference type="PANTHER" id="PTHR45753:SF6">
    <property type="entry name" value="ASPARTATE CARBAMOYLTRANSFERASE"/>
    <property type="match status" value="1"/>
</dbReference>
<dbReference type="InterPro" id="IPR006132">
    <property type="entry name" value="Asp/Orn_carbamoyltranf_P-bd"/>
</dbReference>
<evidence type="ECO:0000313" key="10">
    <source>
        <dbReference type="EMBL" id="GLB47590.1"/>
    </source>
</evidence>
<evidence type="ECO:0000256" key="2">
    <source>
        <dbReference type="ARBA" id="ARBA00008896"/>
    </source>
</evidence>
<accession>A0A9W6B2B2</accession>
<dbReference type="GO" id="GO:0016597">
    <property type="term" value="F:amino acid binding"/>
    <property type="evidence" value="ECO:0007669"/>
    <property type="project" value="InterPro"/>
</dbReference>
<feature type="binding site" evidence="7">
    <location>
        <position position="49"/>
    </location>
    <ligand>
        <name>carbamoyl phosphate</name>
        <dbReference type="ChEBI" id="CHEBI:58228"/>
    </ligand>
</feature>
<dbReference type="RefSeq" id="WP_286137127.1">
    <property type="nucleotide sequence ID" value="NZ_BRPL01000004.1"/>
</dbReference>
<dbReference type="InterPro" id="IPR006130">
    <property type="entry name" value="Asp/Orn_carbamoylTrfase"/>
</dbReference>
<evidence type="ECO:0000256" key="6">
    <source>
        <dbReference type="ARBA" id="ARBA00048859"/>
    </source>
</evidence>
<dbReference type="Proteomes" id="UP001144204">
    <property type="component" value="Unassembled WGS sequence"/>
</dbReference>
<reference evidence="10" key="1">
    <citation type="submission" date="2022-07" db="EMBL/GenBank/DDBJ databases">
        <authorList>
            <person name="Kouya T."/>
            <person name="Ishiyama Y."/>
        </authorList>
    </citation>
    <scope>NUCLEOTIDE SEQUENCE</scope>
    <source>
        <strain evidence="10">WR16-4</strain>
    </source>
</reference>
<dbReference type="Pfam" id="PF02729">
    <property type="entry name" value="OTCace_N"/>
    <property type="match status" value="1"/>
</dbReference>
<dbReference type="Pfam" id="PF00185">
    <property type="entry name" value="OTCace"/>
    <property type="match status" value="1"/>
</dbReference>
<dbReference type="GO" id="GO:0044205">
    <property type="term" value="P:'de novo' UMP biosynthetic process"/>
    <property type="evidence" value="ECO:0007669"/>
    <property type="project" value="UniProtKB-UniRule"/>
</dbReference>
<dbReference type="NCBIfam" id="TIGR00670">
    <property type="entry name" value="asp_carb_tr"/>
    <property type="match status" value="1"/>
</dbReference>
<feature type="binding site" evidence="7">
    <location>
        <position position="164"/>
    </location>
    <ligand>
        <name>L-aspartate</name>
        <dbReference type="ChEBI" id="CHEBI:29991"/>
    </ligand>
</feature>
<dbReference type="GO" id="GO:0006520">
    <property type="term" value="P:amino acid metabolic process"/>
    <property type="evidence" value="ECO:0007669"/>
    <property type="project" value="InterPro"/>
</dbReference>
<dbReference type="InterPro" id="IPR036901">
    <property type="entry name" value="Asp/Orn_carbamoylTrfase_sf"/>
</dbReference>
<dbReference type="PANTHER" id="PTHR45753">
    <property type="entry name" value="ORNITHINE CARBAMOYLTRANSFERASE, MITOCHONDRIAL"/>
    <property type="match status" value="1"/>
</dbReference>
<dbReference type="Gene3D" id="3.40.50.1370">
    <property type="entry name" value="Aspartate/ornithine carbamoyltransferase"/>
    <property type="match status" value="2"/>
</dbReference>
<dbReference type="EC" id="2.1.3.2" evidence="7"/>
<comment type="similarity">
    <text evidence="2 7">Belongs to the aspartate/ornithine carbamoyltransferase superfamily. ATCase family.</text>
</comment>
<feature type="domain" description="Aspartate/ornithine carbamoyltransferase Asp/Orn-binding" evidence="8">
    <location>
        <begin position="151"/>
        <end position="299"/>
    </location>
</feature>
<feature type="domain" description="Aspartate/ornithine carbamoyltransferase carbamoyl-P binding" evidence="9">
    <location>
        <begin position="2"/>
        <end position="142"/>
    </location>
</feature>
<dbReference type="InterPro" id="IPR002082">
    <property type="entry name" value="Asp_carbamoyltransf"/>
</dbReference>
<dbReference type="GO" id="GO:0006207">
    <property type="term" value="P:'de novo' pyrimidine nucleobase biosynthetic process"/>
    <property type="evidence" value="ECO:0007669"/>
    <property type="project" value="InterPro"/>
</dbReference>
<sequence length="316" mass="35564">MKNFLNINRLSKDELHSLITLAHDFKNGKKAQLKKPVYGANLFFENSTRTHSSFQMAELKLGMKLIGINPSTSSVTKGESLSDTIKTLQAIGVDVVVIRHPKTGWYQGIDTDPRVRLSLVNAGDGHGQHPSQSLLDLMTITEEFGRFNLNGLNIGIFGDLSHSRVARSNAQLFFDLGANVYFSGPKKWYPKDFDQYGKFIEPEDVDKLLPKLDVVMELRVQLERFDQSAAGSFTPKAYYEKYGLSDAKAHLMKKTSIIMHPAPVNRGVEIASDLVEAPQSRIFKQMHNGVYARMAILYSVLKSMNLIEEPEYEHIN</sequence>
<evidence type="ECO:0000256" key="5">
    <source>
        <dbReference type="ARBA" id="ARBA00043884"/>
    </source>
</evidence>
<comment type="subunit">
    <text evidence="7">Heterododecamer (2C3:3R2) of six catalytic PyrB chains organized as two trimers (C3), and six regulatory PyrI chains organized as three dimers (R2).</text>
</comment>
<evidence type="ECO:0000259" key="9">
    <source>
        <dbReference type="Pfam" id="PF02729"/>
    </source>
</evidence>
<feature type="binding site" evidence="7">
    <location>
        <position position="262"/>
    </location>
    <ligand>
        <name>carbamoyl phosphate</name>
        <dbReference type="ChEBI" id="CHEBI:58228"/>
    </ligand>
</feature>
<organism evidence="10 11">
    <name type="scientific">Philodulcilactobacillus myokoensis</name>
    <dbReference type="NCBI Taxonomy" id="2929573"/>
    <lineage>
        <taxon>Bacteria</taxon>
        <taxon>Bacillati</taxon>
        <taxon>Bacillota</taxon>
        <taxon>Bacilli</taxon>
        <taxon>Lactobacillales</taxon>
        <taxon>Lactobacillaceae</taxon>
        <taxon>Philodulcilactobacillus</taxon>
    </lineage>
</organism>
<evidence type="ECO:0000313" key="11">
    <source>
        <dbReference type="Proteomes" id="UP001144204"/>
    </source>
</evidence>
<protein>
    <recommendedName>
        <fullName evidence="7">Aspartate carbamoyltransferase</fullName>
        <ecNumber evidence="7">2.1.3.2</ecNumber>
    </recommendedName>
    <alternativeName>
        <fullName evidence="7">Aspartate transcarbamylase</fullName>
        <shortName evidence="7">ATCase</shortName>
    </alternativeName>
</protein>
<feature type="binding site" evidence="7">
    <location>
        <position position="77"/>
    </location>
    <ligand>
        <name>L-aspartate</name>
        <dbReference type="ChEBI" id="CHEBI:29991"/>
    </ligand>
</feature>
<feature type="binding site" evidence="7">
    <location>
        <position position="129"/>
    </location>
    <ligand>
        <name>carbamoyl phosphate</name>
        <dbReference type="ChEBI" id="CHEBI:58228"/>
    </ligand>
</feature>
<comment type="function">
    <text evidence="5 7">Catalyzes the condensation of carbamoyl phosphate and aspartate to form carbamoyl aspartate and inorganic phosphate, the committed step in the de novo pyrimidine nucleotide biosynthesis pathway.</text>
</comment>
<comment type="catalytic activity">
    <reaction evidence="6 7">
        <text>carbamoyl phosphate + L-aspartate = N-carbamoyl-L-aspartate + phosphate + H(+)</text>
        <dbReference type="Rhea" id="RHEA:20013"/>
        <dbReference type="ChEBI" id="CHEBI:15378"/>
        <dbReference type="ChEBI" id="CHEBI:29991"/>
        <dbReference type="ChEBI" id="CHEBI:32814"/>
        <dbReference type="ChEBI" id="CHEBI:43474"/>
        <dbReference type="ChEBI" id="CHEBI:58228"/>
        <dbReference type="EC" id="2.1.3.2"/>
    </reaction>
</comment>
<proteinExistence type="inferred from homology"/>
<keyword evidence="4 7" id="KW-0665">Pyrimidine biosynthesis</keyword>
<dbReference type="HAMAP" id="MF_00001">
    <property type="entry name" value="Asp_carb_tr"/>
    <property type="match status" value="1"/>
</dbReference>
<feature type="binding site" evidence="7">
    <location>
        <position position="219"/>
    </location>
    <ligand>
        <name>L-aspartate</name>
        <dbReference type="ChEBI" id="CHEBI:29991"/>
    </ligand>
</feature>
<dbReference type="PROSITE" id="PS00097">
    <property type="entry name" value="CARBAMOYLTRANSFERASE"/>
    <property type="match status" value="1"/>
</dbReference>
<feature type="binding site" evidence="7">
    <location>
        <position position="132"/>
    </location>
    <ligand>
        <name>carbamoyl phosphate</name>
        <dbReference type="ChEBI" id="CHEBI:58228"/>
    </ligand>
</feature>
<evidence type="ECO:0000256" key="3">
    <source>
        <dbReference type="ARBA" id="ARBA00022679"/>
    </source>
</evidence>
<dbReference type="AlphaFoldDB" id="A0A9W6B2B2"/>
<comment type="caution">
    <text evidence="10">The sequence shown here is derived from an EMBL/GenBank/DDBJ whole genome shotgun (WGS) entry which is preliminary data.</text>
</comment>
<evidence type="ECO:0000256" key="1">
    <source>
        <dbReference type="ARBA" id="ARBA00004852"/>
    </source>
</evidence>
<gene>
    <name evidence="7 10" type="primary">pyrB</name>
    <name evidence="10" type="ORF">WR164_15690</name>
</gene>
<dbReference type="NCBIfam" id="NF002032">
    <property type="entry name" value="PRK00856.1"/>
    <property type="match status" value="1"/>
</dbReference>
<dbReference type="GO" id="GO:0004070">
    <property type="term" value="F:aspartate carbamoyltransferase activity"/>
    <property type="evidence" value="ECO:0007669"/>
    <property type="project" value="UniProtKB-UniRule"/>
</dbReference>
<comment type="pathway">
    <text evidence="1 7">Pyrimidine metabolism; UMP biosynthesis via de novo pathway; (S)-dihydroorotate from bicarbonate: step 2/3.</text>
</comment>
<dbReference type="PRINTS" id="PR00100">
    <property type="entry name" value="AOTCASE"/>
</dbReference>
<keyword evidence="11" id="KW-1185">Reference proteome</keyword>
<dbReference type="SUPFAM" id="SSF53671">
    <property type="entry name" value="Aspartate/ornithine carbamoyltransferase"/>
    <property type="match status" value="1"/>
</dbReference>
<feature type="binding site" evidence="7">
    <location>
        <position position="263"/>
    </location>
    <ligand>
        <name>carbamoyl phosphate</name>
        <dbReference type="ChEBI" id="CHEBI:58228"/>
    </ligand>
</feature>
<dbReference type="EMBL" id="BRPL01000004">
    <property type="protein sequence ID" value="GLB47590.1"/>
    <property type="molecule type" value="Genomic_DNA"/>
</dbReference>
<feature type="binding site" evidence="7">
    <location>
        <position position="50"/>
    </location>
    <ligand>
        <name>carbamoyl phosphate</name>
        <dbReference type="ChEBI" id="CHEBI:58228"/>
    </ligand>
</feature>
<dbReference type="PRINTS" id="PR00101">
    <property type="entry name" value="ATCASE"/>
</dbReference>
<keyword evidence="3 7" id="KW-0808">Transferase</keyword>
<evidence type="ECO:0000259" key="8">
    <source>
        <dbReference type="Pfam" id="PF00185"/>
    </source>
</evidence>
<reference evidence="10" key="2">
    <citation type="journal article" date="2023" name="PLoS ONE">
        <title>Philodulcilactobacillus myokoensis gen. nov., sp. nov., a fructophilic, acidophilic, and agar-phobic lactic acid bacterium isolated from fermented vegetable extracts.</title>
        <authorList>
            <person name="Kouya T."/>
            <person name="Ishiyama Y."/>
            <person name="Ohashi S."/>
            <person name="Kumakubo R."/>
            <person name="Yamazaki T."/>
            <person name="Otaki T."/>
        </authorList>
    </citation>
    <scope>NUCLEOTIDE SEQUENCE</scope>
    <source>
        <strain evidence="10">WR16-4</strain>
    </source>
</reference>
<evidence type="ECO:0000256" key="4">
    <source>
        <dbReference type="ARBA" id="ARBA00022975"/>
    </source>
</evidence>
<name>A0A9W6B2B2_9LACO</name>
<feature type="binding site" evidence="7">
    <location>
        <position position="99"/>
    </location>
    <ligand>
        <name>carbamoyl phosphate</name>
        <dbReference type="ChEBI" id="CHEBI:58228"/>
    </ligand>
</feature>
<dbReference type="InterPro" id="IPR006131">
    <property type="entry name" value="Asp_carbamoyltransf_Asp/Orn-bd"/>
</dbReference>
<dbReference type="GO" id="GO:0005829">
    <property type="term" value="C:cytosol"/>
    <property type="evidence" value="ECO:0007669"/>
    <property type="project" value="TreeGrafter"/>
</dbReference>
<evidence type="ECO:0000256" key="7">
    <source>
        <dbReference type="HAMAP-Rule" id="MF_00001"/>
    </source>
</evidence>